<feature type="binding site" description="axial binding residue" evidence="14">
    <location>
        <position position="212"/>
    </location>
    <ligand>
        <name>heme b</name>
        <dbReference type="ChEBI" id="CHEBI:60344"/>
    </ligand>
    <ligandPart>
        <name>Fe</name>
        <dbReference type="ChEBI" id="CHEBI:18248"/>
    </ligandPart>
</feature>
<evidence type="ECO:0000256" key="10">
    <source>
        <dbReference type="ARBA" id="ARBA00023157"/>
    </source>
</evidence>
<comment type="cofactor">
    <cofactor evidence="14 17">
        <name>Ca(2+)</name>
        <dbReference type="ChEBI" id="CHEBI:29108"/>
    </cofactor>
    <text evidence="14 17">Binds 2 calcium ions per subunit.</text>
</comment>
<keyword evidence="9 14" id="KW-0408">Iron</keyword>
<feature type="disulfide bond" evidence="16">
    <location>
        <begin position="139"/>
        <end position="333"/>
    </location>
</feature>
<gene>
    <name evidence="19" type="ORF">BAE44_0003084</name>
</gene>
<accession>A0A1E5WES0</accession>
<evidence type="ECO:0000256" key="17">
    <source>
        <dbReference type="RuleBase" id="RU362060"/>
    </source>
</evidence>
<evidence type="ECO:0000313" key="19">
    <source>
        <dbReference type="EMBL" id="OEL35896.1"/>
    </source>
</evidence>
<reference evidence="19 20" key="1">
    <citation type="submission" date="2016-09" db="EMBL/GenBank/DDBJ databases">
        <title>The draft genome of Dichanthelium oligosanthes: A C3 panicoid grass species.</title>
        <authorList>
            <person name="Studer A.J."/>
            <person name="Schnable J.C."/>
            <person name="Brutnell T.P."/>
        </authorList>
    </citation>
    <scope>NUCLEOTIDE SEQUENCE [LARGE SCALE GENOMIC DNA]</scope>
    <source>
        <strain evidence="20">cv. Kellogg 1175</strain>
        <tissue evidence="19">Leaf</tissue>
    </source>
</reference>
<dbReference type="InterPro" id="IPR033905">
    <property type="entry name" value="Secretory_peroxidase"/>
</dbReference>
<comment type="similarity">
    <text evidence="3">Belongs to the peroxidase family. Ascorbate peroxidase subfamily.</text>
</comment>
<dbReference type="GO" id="GO:0042744">
    <property type="term" value="P:hydrogen peroxide catabolic process"/>
    <property type="evidence" value="ECO:0007669"/>
    <property type="project" value="UniProtKB-KW"/>
</dbReference>
<feature type="disulfide bond" evidence="16">
    <location>
        <begin position="49"/>
        <end position="133"/>
    </location>
</feature>
<comment type="caution">
    <text evidence="19">The sequence shown here is derived from an EMBL/GenBank/DDBJ whole genome shotgun (WGS) entry which is preliminary data.</text>
</comment>
<feature type="disulfide bond" evidence="16">
    <location>
        <begin position="82"/>
        <end position="90"/>
    </location>
</feature>
<evidence type="ECO:0000259" key="18">
    <source>
        <dbReference type="PROSITE" id="PS50873"/>
    </source>
</evidence>
<keyword evidence="4 17" id="KW-0575">Peroxidase</keyword>
<comment type="function">
    <text evidence="17">Removal of H(2)O(2), oxidation of toxic reductants, biosynthesis and degradation of lignin, suberization, auxin catabolism, response to environmental stresses such as wounding, pathogen attack and oxidative stress.</text>
</comment>
<feature type="binding site" evidence="14">
    <location>
        <position position="93"/>
    </location>
    <ligand>
        <name>Ca(2+)</name>
        <dbReference type="ChEBI" id="CHEBI:29108"/>
        <label>1</label>
    </ligand>
</feature>
<evidence type="ECO:0000256" key="1">
    <source>
        <dbReference type="ARBA" id="ARBA00000189"/>
    </source>
</evidence>
<feature type="signal peptide" evidence="17">
    <location>
        <begin position="1"/>
        <end position="29"/>
    </location>
</feature>
<keyword evidence="17" id="KW-0732">Signal</keyword>
<evidence type="ECO:0000256" key="9">
    <source>
        <dbReference type="ARBA" id="ARBA00023004"/>
    </source>
</evidence>
<feature type="binding site" evidence="14">
    <location>
        <position position="81"/>
    </location>
    <ligand>
        <name>Ca(2+)</name>
        <dbReference type="ChEBI" id="CHEBI:29108"/>
        <label>1</label>
    </ligand>
</feature>
<feature type="disulfide bond" evidence="16">
    <location>
        <begin position="219"/>
        <end position="241"/>
    </location>
</feature>
<comment type="cofactor">
    <cofactor evidence="14 17">
        <name>heme b</name>
        <dbReference type="ChEBI" id="CHEBI:60344"/>
    </cofactor>
    <text evidence="14 17">Binds 1 heme b (iron(II)-protoporphyrin IX) group per subunit.</text>
</comment>
<evidence type="ECO:0000256" key="11">
    <source>
        <dbReference type="ARBA" id="ARBA00023324"/>
    </source>
</evidence>
<feature type="binding site" evidence="14">
    <location>
        <position position="84"/>
    </location>
    <ligand>
        <name>Ca(2+)</name>
        <dbReference type="ChEBI" id="CHEBI:29108"/>
        <label>1</label>
    </ligand>
</feature>
<dbReference type="InterPro" id="IPR000823">
    <property type="entry name" value="Peroxidase_pln"/>
</dbReference>
<evidence type="ECO:0000256" key="3">
    <source>
        <dbReference type="ARBA" id="ARBA00006873"/>
    </source>
</evidence>
<feature type="site" description="Transition state stabilizer" evidence="15">
    <location>
        <position position="76"/>
    </location>
</feature>
<dbReference type="PANTHER" id="PTHR31517">
    <property type="match status" value="1"/>
</dbReference>
<evidence type="ECO:0000256" key="2">
    <source>
        <dbReference type="ARBA" id="ARBA00004613"/>
    </source>
</evidence>
<dbReference type="STRING" id="888268.A0A1E5WES0"/>
<feature type="binding site" evidence="14">
    <location>
        <position position="91"/>
    </location>
    <ligand>
        <name>Ca(2+)</name>
        <dbReference type="ChEBI" id="CHEBI:29108"/>
        <label>1</label>
    </ligand>
</feature>
<evidence type="ECO:0000256" key="4">
    <source>
        <dbReference type="ARBA" id="ARBA00022559"/>
    </source>
</evidence>
<dbReference type="GO" id="GO:0140825">
    <property type="term" value="F:lactoperoxidase activity"/>
    <property type="evidence" value="ECO:0007669"/>
    <property type="project" value="UniProtKB-EC"/>
</dbReference>
<name>A0A1E5WES0_9POAL</name>
<keyword evidence="8 17" id="KW-0560">Oxidoreductase</keyword>
<dbReference type="Gene3D" id="1.10.520.10">
    <property type="match status" value="1"/>
</dbReference>
<comment type="subcellular location">
    <subcellularLocation>
        <location evidence="2 17">Secreted</location>
    </subcellularLocation>
</comment>
<dbReference type="InterPro" id="IPR010255">
    <property type="entry name" value="Haem_peroxidase_sf"/>
</dbReference>
<dbReference type="EMBL" id="LWDX02010687">
    <property type="protein sequence ID" value="OEL35896.1"/>
    <property type="molecule type" value="Genomic_DNA"/>
</dbReference>
<evidence type="ECO:0000256" key="6">
    <source>
        <dbReference type="ARBA" id="ARBA00022723"/>
    </source>
</evidence>
<evidence type="ECO:0000256" key="16">
    <source>
        <dbReference type="PIRSR" id="PIRSR600823-5"/>
    </source>
</evidence>
<dbReference type="GO" id="GO:0005576">
    <property type="term" value="C:extracellular region"/>
    <property type="evidence" value="ECO:0007669"/>
    <property type="project" value="UniProtKB-SubCell"/>
</dbReference>
<evidence type="ECO:0000256" key="7">
    <source>
        <dbReference type="ARBA" id="ARBA00022837"/>
    </source>
</evidence>
<evidence type="ECO:0000256" key="13">
    <source>
        <dbReference type="PIRSR" id="PIRSR600823-2"/>
    </source>
</evidence>
<feature type="binding site" evidence="14">
    <location>
        <position position="107"/>
    </location>
    <ligand>
        <name>Ca(2+)</name>
        <dbReference type="ChEBI" id="CHEBI:29108"/>
        <label>1</label>
    </ligand>
</feature>
<dbReference type="CDD" id="cd00693">
    <property type="entry name" value="secretory_peroxidase"/>
    <property type="match status" value="1"/>
</dbReference>
<sequence length="338" mass="35046">MGGARGEKLGSTLVCVLALVLVLAPCVVCTATGGAYGGGLSGDHYSKSCPQLELVVKESLTPVFAVDLTSPAALLRLLFHDCQVHVRAGCDGSILLKTDERRGITSELDSGKNLGIRHVDTIGLVKAAVEAACPGLVSCADIVVLAAREAVAHAGGPRVPGVPLGRRDATTASTQAADAQLPSCFIGIDGALDLFAGQGMTVEETVAILGGHTLGGGHCINVDTGRERHDEGFKGTLHLVCPKAAPPLVTKAVVIPSDVTPAWFDTHYFRGAAAGRGLFTVDAEASDDARTAGYVRRFAHDRDGFFEAFASAFVKLAAVGVLTGEEGEIRKRCDAVNY</sequence>
<evidence type="ECO:0000256" key="8">
    <source>
        <dbReference type="ARBA" id="ARBA00023002"/>
    </source>
</evidence>
<dbReference type="Proteomes" id="UP000095767">
    <property type="component" value="Unassembled WGS sequence"/>
</dbReference>
<dbReference type="EC" id="1.11.1.7" evidence="17"/>
<dbReference type="PRINTS" id="PR00458">
    <property type="entry name" value="PEROXIDASE"/>
</dbReference>
<proteinExistence type="inferred from homology"/>
<feature type="binding site" evidence="13">
    <location>
        <position position="182"/>
    </location>
    <ligand>
        <name>substrate</name>
    </ligand>
</feature>
<evidence type="ECO:0000256" key="5">
    <source>
        <dbReference type="ARBA" id="ARBA00022617"/>
    </source>
</evidence>
<dbReference type="PROSITE" id="PS50873">
    <property type="entry name" value="PEROXIDASE_4"/>
    <property type="match status" value="1"/>
</dbReference>
<keyword evidence="10 16" id="KW-1015">Disulfide bond</keyword>
<feature type="binding site" evidence="14">
    <location>
        <position position="265"/>
    </location>
    <ligand>
        <name>Ca(2+)</name>
        <dbReference type="ChEBI" id="CHEBI:29108"/>
        <label>2</label>
    </ligand>
</feature>
<evidence type="ECO:0000256" key="14">
    <source>
        <dbReference type="PIRSR" id="PIRSR600823-3"/>
    </source>
</evidence>
<keyword evidence="20" id="KW-1185">Reference proteome</keyword>
<keyword evidence="6 14" id="KW-0479">Metal-binding</keyword>
<feature type="binding site" evidence="14">
    <location>
        <position position="258"/>
    </location>
    <ligand>
        <name>Ca(2+)</name>
        <dbReference type="ChEBI" id="CHEBI:29108"/>
        <label>2</label>
    </ligand>
</feature>
<dbReference type="GO" id="GO:0006979">
    <property type="term" value="P:response to oxidative stress"/>
    <property type="evidence" value="ECO:0007669"/>
    <property type="project" value="UniProtKB-UniRule"/>
</dbReference>
<dbReference type="PROSITE" id="PS00435">
    <property type="entry name" value="PEROXIDASE_1"/>
    <property type="match status" value="1"/>
</dbReference>
<keyword evidence="17" id="KW-0964">Secreted</keyword>
<evidence type="ECO:0000256" key="15">
    <source>
        <dbReference type="PIRSR" id="PIRSR600823-4"/>
    </source>
</evidence>
<dbReference type="PANTHER" id="PTHR31517:SF81">
    <property type="entry name" value="PEROXIDASE"/>
    <property type="match status" value="1"/>
</dbReference>
<feature type="active site" description="Proton acceptor" evidence="12">
    <location>
        <position position="80"/>
    </location>
</feature>
<keyword evidence="7 14" id="KW-0106">Calcium</keyword>
<keyword evidence="11 17" id="KW-0376">Hydrogen peroxide</keyword>
<dbReference type="InterPro" id="IPR002016">
    <property type="entry name" value="Haem_peroxidase"/>
</dbReference>
<comment type="similarity">
    <text evidence="17">Belongs to the peroxidase family. Classical plant (class III) peroxidase subfamily.</text>
</comment>
<dbReference type="GO" id="GO:0020037">
    <property type="term" value="F:heme binding"/>
    <property type="evidence" value="ECO:0007669"/>
    <property type="project" value="UniProtKB-UniRule"/>
</dbReference>
<feature type="binding site" evidence="14">
    <location>
        <position position="213"/>
    </location>
    <ligand>
        <name>Ca(2+)</name>
        <dbReference type="ChEBI" id="CHEBI:29108"/>
        <label>2</label>
    </ligand>
</feature>
<evidence type="ECO:0000256" key="12">
    <source>
        <dbReference type="PIRSR" id="PIRSR600823-1"/>
    </source>
</evidence>
<dbReference type="InterPro" id="IPR019793">
    <property type="entry name" value="Peroxidases_heam-ligand_BS"/>
</dbReference>
<dbReference type="GO" id="GO:0046872">
    <property type="term" value="F:metal ion binding"/>
    <property type="evidence" value="ECO:0007669"/>
    <property type="project" value="UniProtKB-UniRule"/>
</dbReference>
<dbReference type="Pfam" id="PF00141">
    <property type="entry name" value="peroxidase"/>
    <property type="match status" value="1"/>
</dbReference>
<dbReference type="AlphaFoldDB" id="A0A1E5WES0"/>
<protein>
    <recommendedName>
        <fullName evidence="17">Peroxidase</fullName>
        <ecNumber evidence="17">1.11.1.7</ecNumber>
    </recommendedName>
</protein>
<feature type="chain" id="PRO_5009028354" description="Peroxidase" evidence="17">
    <location>
        <begin position="30"/>
        <end position="338"/>
    </location>
</feature>
<keyword evidence="5 17" id="KW-0349">Heme</keyword>
<feature type="domain" description="Plant heme peroxidase family profile" evidence="18">
    <location>
        <begin position="39"/>
        <end position="337"/>
    </location>
</feature>
<evidence type="ECO:0000313" key="20">
    <source>
        <dbReference type="Proteomes" id="UP000095767"/>
    </source>
</evidence>
<dbReference type="OrthoDB" id="2113341at2759"/>
<feature type="binding site" evidence="14">
    <location>
        <position position="260"/>
    </location>
    <ligand>
        <name>Ca(2+)</name>
        <dbReference type="ChEBI" id="CHEBI:29108"/>
        <label>2</label>
    </ligand>
</feature>
<dbReference type="Gene3D" id="1.10.420.10">
    <property type="entry name" value="Peroxidase, domain 2"/>
    <property type="match status" value="1"/>
</dbReference>
<organism evidence="19 20">
    <name type="scientific">Dichanthelium oligosanthes</name>
    <dbReference type="NCBI Taxonomy" id="888268"/>
    <lineage>
        <taxon>Eukaryota</taxon>
        <taxon>Viridiplantae</taxon>
        <taxon>Streptophyta</taxon>
        <taxon>Embryophyta</taxon>
        <taxon>Tracheophyta</taxon>
        <taxon>Spermatophyta</taxon>
        <taxon>Magnoliopsida</taxon>
        <taxon>Liliopsida</taxon>
        <taxon>Poales</taxon>
        <taxon>Poaceae</taxon>
        <taxon>PACMAD clade</taxon>
        <taxon>Panicoideae</taxon>
        <taxon>Panicodae</taxon>
        <taxon>Paniceae</taxon>
        <taxon>Dichantheliinae</taxon>
        <taxon>Dichanthelium</taxon>
    </lineage>
</organism>
<feature type="binding site" evidence="14">
    <location>
        <position position="89"/>
    </location>
    <ligand>
        <name>Ca(2+)</name>
        <dbReference type="ChEBI" id="CHEBI:29108"/>
        <label>1</label>
    </ligand>
</feature>
<dbReference type="SUPFAM" id="SSF48113">
    <property type="entry name" value="Heme-dependent peroxidases"/>
    <property type="match status" value="1"/>
</dbReference>
<dbReference type="PRINTS" id="PR00461">
    <property type="entry name" value="PLPEROXIDASE"/>
</dbReference>
<comment type="catalytic activity">
    <reaction evidence="1 17">
        <text>2 a phenolic donor + H2O2 = 2 a phenolic radical donor + 2 H2O</text>
        <dbReference type="Rhea" id="RHEA:56136"/>
        <dbReference type="ChEBI" id="CHEBI:15377"/>
        <dbReference type="ChEBI" id="CHEBI:16240"/>
        <dbReference type="ChEBI" id="CHEBI:139520"/>
        <dbReference type="ChEBI" id="CHEBI:139521"/>
        <dbReference type="EC" id="1.11.1.7"/>
    </reaction>
</comment>